<dbReference type="InterPro" id="IPR029044">
    <property type="entry name" value="Nucleotide-diphossugar_trans"/>
</dbReference>
<protein>
    <submittedName>
        <fullName evidence="1">Uncharacterized protein</fullName>
    </submittedName>
</protein>
<reference evidence="1 2" key="1">
    <citation type="submission" date="2018-06" db="EMBL/GenBank/DDBJ databases">
        <title>Comparative genomics reveals the genomic features of Rhizophagus irregularis, R. cerebriforme, R. diaphanum and Gigaspora rosea, and their symbiotic lifestyle signature.</title>
        <authorList>
            <person name="Morin E."/>
            <person name="San Clemente H."/>
            <person name="Chen E.C.H."/>
            <person name="De La Providencia I."/>
            <person name="Hainaut M."/>
            <person name="Kuo A."/>
            <person name="Kohler A."/>
            <person name="Murat C."/>
            <person name="Tang N."/>
            <person name="Roy S."/>
            <person name="Loubradou J."/>
            <person name="Henrissat B."/>
            <person name="Grigoriev I.V."/>
            <person name="Corradi N."/>
            <person name="Roux C."/>
            <person name="Martin F.M."/>
        </authorList>
    </citation>
    <scope>NUCLEOTIDE SEQUENCE [LARGE SCALE GENOMIC DNA]</scope>
    <source>
        <strain evidence="1 2">DAOM 227022</strain>
    </source>
</reference>
<dbReference type="AlphaFoldDB" id="A0A397SBJ2"/>
<evidence type="ECO:0000313" key="1">
    <source>
        <dbReference type="EMBL" id="RIA81655.1"/>
    </source>
</evidence>
<dbReference type="Proteomes" id="UP000265703">
    <property type="component" value="Unassembled WGS sequence"/>
</dbReference>
<dbReference type="EMBL" id="QKYT01000763">
    <property type="protein sequence ID" value="RIA81655.1"/>
    <property type="molecule type" value="Genomic_DNA"/>
</dbReference>
<proteinExistence type="predicted"/>
<comment type="caution">
    <text evidence="1">The sequence shown here is derived from an EMBL/GenBank/DDBJ whole genome shotgun (WGS) entry which is preliminary data.</text>
</comment>
<name>A0A397SBJ2_9GLOM</name>
<sequence length="75" mass="8918">MINAGVFLIRNTDWAKDFIRRGLQTRYDFSSGRNSLKQQTIRDAIKHPDWKKNVFVLDEDDHTIQTSPNRYIMHP</sequence>
<dbReference type="Gene3D" id="3.90.550.10">
    <property type="entry name" value="Spore Coat Polysaccharide Biosynthesis Protein SpsA, Chain A"/>
    <property type="match status" value="1"/>
</dbReference>
<evidence type="ECO:0000313" key="2">
    <source>
        <dbReference type="Proteomes" id="UP000265703"/>
    </source>
</evidence>
<dbReference type="OrthoDB" id="407658at2759"/>
<keyword evidence="2" id="KW-1185">Reference proteome</keyword>
<gene>
    <name evidence="1" type="ORF">C1645_836636</name>
</gene>
<accession>A0A397SBJ2</accession>
<organism evidence="1 2">
    <name type="scientific">Glomus cerebriforme</name>
    <dbReference type="NCBI Taxonomy" id="658196"/>
    <lineage>
        <taxon>Eukaryota</taxon>
        <taxon>Fungi</taxon>
        <taxon>Fungi incertae sedis</taxon>
        <taxon>Mucoromycota</taxon>
        <taxon>Glomeromycotina</taxon>
        <taxon>Glomeromycetes</taxon>
        <taxon>Glomerales</taxon>
        <taxon>Glomeraceae</taxon>
        <taxon>Glomus</taxon>
    </lineage>
</organism>